<evidence type="ECO:0000313" key="2">
    <source>
        <dbReference type="Proteomes" id="UP001292094"/>
    </source>
</evidence>
<gene>
    <name evidence="1" type="ORF">Pmani_022974</name>
</gene>
<protein>
    <submittedName>
        <fullName evidence="1">Uncharacterized protein</fullName>
    </submittedName>
</protein>
<accession>A0AAE1U029</accession>
<organism evidence="1 2">
    <name type="scientific">Petrolisthes manimaculis</name>
    <dbReference type="NCBI Taxonomy" id="1843537"/>
    <lineage>
        <taxon>Eukaryota</taxon>
        <taxon>Metazoa</taxon>
        <taxon>Ecdysozoa</taxon>
        <taxon>Arthropoda</taxon>
        <taxon>Crustacea</taxon>
        <taxon>Multicrustacea</taxon>
        <taxon>Malacostraca</taxon>
        <taxon>Eumalacostraca</taxon>
        <taxon>Eucarida</taxon>
        <taxon>Decapoda</taxon>
        <taxon>Pleocyemata</taxon>
        <taxon>Anomura</taxon>
        <taxon>Galatheoidea</taxon>
        <taxon>Porcellanidae</taxon>
        <taxon>Petrolisthes</taxon>
    </lineage>
</organism>
<dbReference type="Proteomes" id="UP001292094">
    <property type="component" value="Unassembled WGS sequence"/>
</dbReference>
<evidence type="ECO:0000313" key="1">
    <source>
        <dbReference type="EMBL" id="KAK4305118.1"/>
    </source>
</evidence>
<name>A0AAE1U029_9EUCA</name>
<comment type="caution">
    <text evidence="1">The sequence shown here is derived from an EMBL/GenBank/DDBJ whole genome shotgun (WGS) entry which is preliminary data.</text>
</comment>
<sequence length="84" mass="9566">MDLHDAPGLSKKWKGGWGRWNGGWVRKVEWWVSGWVGKVERWVGEEGGRVVPVRSLPELLLLRTADREGIVAIQCQTRAEKEEG</sequence>
<dbReference type="AlphaFoldDB" id="A0AAE1U029"/>
<reference evidence="1" key="1">
    <citation type="submission" date="2023-11" db="EMBL/GenBank/DDBJ databases">
        <title>Genome assemblies of two species of porcelain crab, Petrolisthes cinctipes and Petrolisthes manimaculis (Anomura: Porcellanidae).</title>
        <authorList>
            <person name="Angst P."/>
        </authorList>
    </citation>
    <scope>NUCLEOTIDE SEQUENCE</scope>
    <source>
        <strain evidence="1">PB745_02</strain>
        <tissue evidence="1">Gill</tissue>
    </source>
</reference>
<dbReference type="EMBL" id="JAWZYT010002330">
    <property type="protein sequence ID" value="KAK4305118.1"/>
    <property type="molecule type" value="Genomic_DNA"/>
</dbReference>
<proteinExistence type="predicted"/>
<keyword evidence="2" id="KW-1185">Reference proteome</keyword>